<accession>A0AA39WZ35</accession>
<sequence>MSVSTIKIYISTALEYLSSPYRTDDVEPTLAEAESRLPNISPEEAAPLIAQIADIRAQLDNIVKPADTRQITAAQGKIKQALNHIDTNRGNLNDGDKEFVEELFKIAVGFLDNITDERKAEKLKAPVLDEMERIRRQYGTAPAQQMVVPVVQEAAPVPQRPPPMGGYYEAKRKVFWANDYLGTPGKAGQAEGEIVAAEGLIVGDASAEAEALRGEIEGLRGKLAGMGVSGSGSGSRDMLKKGVEKGLAKGAEKMKGVFGSGSLGGWLGRGENQGGYQQEYRTQQPEQQHQPQYQPQQPEQQYRAPPPVPAAGPSQSDQEAINRARQTIMQARSYIESRRTDPVESLLFDATNTLATVPDIHKAPLLSEISRLRVDLDSGIRAEETRQITSELDRRLHSIEQDIGNTNNFPYSVRSYNDRFARSDVSRVLTPDLISSYEAKLKDLLDRQTSHLKTDTLAKAEAAVQNLRERLETNPFAGLQGYDVNRADGDVKSLRYAAEREVNQLPEGDSDRLRLEADIAALQQKVDDYSSAWGKDELHKEARREWDSNESTFTGWESETFSFSPSSPLDEPDLRLTRLGIYRTKYYLFEDTTVQRTRDENPSDPVITDLTTTATTLLKTLCSKLADAYNTVLSHAETLPAPIEDQYLRSKPTFLLTAAENIFSQTPLYDAVVGRIKSLISKWDSEIAAIEKSRVDLCHRLTVEGVDKWPSLISSVPFVDIATFDPATAQPGSYIHLQSVYNRQGWDFGGEYGFSMRYQGVPIGGWYEEEIVKAMEHAAYGLKLKVDDHEAWDVVGVIMGKGTIKERMKRLVRYGSGYEEEVEEWVGVECLRVRVVGIRAGPVVVAPRV</sequence>
<proteinExistence type="predicted"/>
<feature type="compositionally biased region" description="Gly residues" evidence="1">
    <location>
        <begin position="262"/>
        <end position="273"/>
    </location>
</feature>
<evidence type="ECO:0000256" key="1">
    <source>
        <dbReference type="SAM" id="MobiDB-lite"/>
    </source>
</evidence>
<reference evidence="2" key="1">
    <citation type="submission" date="2023-06" db="EMBL/GenBank/DDBJ databases">
        <title>Genome-scale phylogeny and comparative genomics of the fungal order Sordariales.</title>
        <authorList>
            <consortium name="Lawrence Berkeley National Laboratory"/>
            <person name="Hensen N."/>
            <person name="Bonometti L."/>
            <person name="Westerberg I."/>
            <person name="Brannstrom I.O."/>
            <person name="Guillou S."/>
            <person name="Cros-Aarteil S."/>
            <person name="Calhoun S."/>
            <person name="Haridas S."/>
            <person name="Kuo A."/>
            <person name="Mondo S."/>
            <person name="Pangilinan J."/>
            <person name="Riley R."/>
            <person name="Labutti K."/>
            <person name="Andreopoulos B."/>
            <person name="Lipzen A."/>
            <person name="Chen C."/>
            <person name="Yanf M."/>
            <person name="Daum C."/>
            <person name="Ng V."/>
            <person name="Clum A."/>
            <person name="Steindorff A."/>
            <person name="Ohm R."/>
            <person name="Martin F."/>
            <person name="Silar P."/>
            <person name="Natvig D."/>
            <person name="Lalanne C."/>
            <person name="Gautier V."/>
            <person name="Ament-Velasquez S.L."/>
            <person name="Kruys A."/>
            <person name="Hutchinson M.I."/>
            <person name="Powell A.J."/>
            <person name="Barry K."/>
            <person name="Miller A.N."/>
            <person name="Grigoriev I.V."/>
            <person name="Debuchy R."/>
            <person name="Gladieux P."/>
            <person name="Thoren M.H."/>
            <person name="Johannesson H."/>
        </authorList>
    </citation>
    <scope>NUCLEOTIDE SEQUENCE</scope>
    <source>
        <strain evidence="2">CBS 606.72</strain>
    </source>
</reference>
<gene>
    <name evidence="2" type="ORF">B0T14DRAFT_428801</name>
</gene>
<keyword evidence="3" id="KW-1185">Reference proteome</keyword>
<name>A0AA39WZ35_9PEZI</name>
<organism evidence="2 3">
    <name type="scientific">Immersiella caudata</name>
    <dbReference type="NCBI Taxonomy" id="314043"/>
    <lineage>
        <taxon>Eukaryota</taxon>
        <taxon>Fungi</taxon>
        <taxon>Dikarya</taxon>
        <taxon>Ascomycota</taxon>
        <taxon>Pezizomycotina</taxon>
        <taxon>Sordariomycetes</taxon>
        <taxon>Sordariomycetidae</taxon>
        <taxon>Sordariales</taxon>
        <taxon>Lasiosphaeriaceae</taxon>
        <taxon>Immersiella</taxon>
    </lineage>
</organism>
<dbReference type="Proteomes" id="UP001175000">
    <property type="component" value="Unassembled WGS sequence"/>
</dbReference>
<feature type="compositionally biased region" description="Low complexity" evidence="1">
    <location>
        <begin position="276"/>
        <end position="303"/>
    </location>
</feature>
<protein>
    <submittedName>
        <fullName evidence="2">Uncharacterized protein</fullName>
    </submittedName>
</protein>
<feature type="region of interest" description="Disordered" evidence="1">
    <location>
        <begin position="262"/>
        <end position="320"/>
    </location>
</feature>
<evidence type="ECO:0000313" key="3">
    <source>
        <dbReference type="Proteomes" id="UP001175000"/>
    </source>
</evidence>
<comment type="caution">
    <text evidence="2">The sequence shown here is derived from an EMBL/GenBank/DDBJ whole genome shotgun (WGS) entry which is preliminary data.</text>
</comment>
<dbReference type="EMBL" id="JAULSU010000003">
    <property type="protein sequence ID" value="KAK0624273.1"/>
    <property type="molecule type" value="Genomic_DNA"/>
</dbReference>
<evidence type="ECO:0000313" key="2">
    <source>
        <dbReference type="EMBL" id="KAK0624273.1"/>
    </source>
</evidence>
<dbReference type="AlphaFoldDB" id="A0AA39WZ35"/>